<proteinExistence type="predicted"/>
<evidence type="ECO:0000313" key="3">
    <source>
        <dbReference type="Proteomes" id="UP000054538"/>
    </source>
</evidence>
<protein>
    <submittedName>
        <fullName evidence="2">Uncharacterized protein</fullName>
    </submittedName>
</protein>
<evidence type="ECO:0000313" key="2">
    <source>
        <dbReference type="EMBL" id="KIK92931.1"/>
    </source>
</evidence>
<dbReference type="Proteomes" id="UP000054538">
    <property type="component" value="Unassembled WGS sequence"/>
</dbReference>
<feature type="compositionally biased region" description="Basic and acidic residues" evidence="1">
    <location>
        <begin position="7"/>
        <end position="22"/>
    </location>
</feature>
<sequence length="181" mass="19449">MFGAHQHPAEFGDKRTPSRKADTSPYSISSSSGCGGRKATLFATAFCRNLVATPLKSISRGVGAPDASRQTFLRLSKTSLRHVALADVLGKSLRFVWLCSEWVGQLGASPAVGTRYRQATYASEYQIIVKDGLHTSSLGTSRMAVDPTGRGQRPIFVKSNIFFGAIIGYSNPHIVTRSSPG</sequence>
<dbReference type="EMBL" id="KN825229">
    <property type="protein sequence ID" value="KIK92931.1"/>
    <property type="molecule type" value="Genomic_DNA"/>
</dbReference>
<keyword evidence="3" id="KW-1185">Reference proteome</keyword>
<accession>A0A0D0DUT0</accession>
<evidence type="ECO:0000256" key="1">
    <source>
        <dbReference type="SAM" id="MobiDB-lite"/>
    </source>
</evidence>
<dbReference type="OrthoDB" id="10637889at2759"/>
<dbReference type="HOGENOM" id="CLU_1489468_0_0_1"/>
<dbReference type="InParanoid" id="A0A0D0DUT0"/>
<name>A0A0D0DUT0_9AGAM</name>
<dbReference type="AlphaFoldDB" id="A0A0D0DUT0"/>
<gene>
    <name evidence="2" type="ORF">PAXRUDRAFT_546752</name>
</gene>
<organism evidence="2 3">
    <name type="scientific">Paxillus rubicundulus Ve08.2h10</name>
    <dbReference type="NCBI Taxonomy" id="930991"/>
    <lineage>
        <taxon>Eukaryota</taxon>
        <taxon>Fungi</taxon>
        <taxon>Dikarya</taxon>
        <taxon>Basidiomycota</taxon>
        <taxon>Agaricomycotina</taxon>
        <taxon>Agaricomycetes</taxon>
        <taxon>Agaricomycetidae</taxon>
        <taxon>Boletales</taxon>
        <taxon>Paxilineae</taxon>
        <taxon>Paxillaceae</taxon>
        <taxon>Paxillus</taxon>
    </lineage>
</organism>
<reference evidence="2 3" key="1">
    <citation type="submission" date="2014-04" db="EMBL/GenBank/DDBJ databases">
        <authorList>
            <consortium name="DOE Joint Genome Institute"/>
            <person name="Kuo A."/>
            <person name="Kohler A."/>
            <person name="Jargeat P."/>
            <person name="Nagy L.G."/>
            <person name="Floudas D."/>
            <person name="Copeland A."/>
            <person name="Barry K.W."/>
            <person name="Cichocki N."/>
            <person name="Veneault-Fourrey C."/>
            <person name="LaButti K."/>
            <person name="Lindquist E.A."/>
            <person name="Lipzen A."/>
            <person name="Lundell T."/>
            <person name="Morin E."/>
            <person name="Murat C."/>
            <person name="Sun H."/>
            <person name="Tunlid A."/>
            <person name="Henrissat B."/>
            <person name="Grigoriev I.V."/>
            <person name="Hibbett D.S."/>
            <person name="Martin F."/>
            <person name="Nordberg H.P."/>
            <person name="Cantor M.N."/>
            <person name="Hua S.X."/>
        </authorList>
    </citation>
    <scope>NUCLEOTIDE SEQUENCE [LARGE SCALE GENOMIC DNA]</scope>
    <source>
        <strain evidence="2 3">Ve08.2h10</strain>
    </source>
</reference>
<reference evidence="3" key="2">
    <citation type="submission" date="2015-01" db="EMBL/GenBank/DDBJ databases">
        <title>Evolutionary Origins and Diversification of the Mycorrhizal Mutualists.</title>
        <authorList>
            <consortium name="DOE Joint Genome Institute"/>
            <consortium name="Mycorrhizal Genomics Consortium"/>
            <person name="Kohler A."/>
            <person name="Kuo A."/>
            <person name="Nagy L.G."/>
            <person name="Floudas D."/>
            <person name="Copeland A."/>
            <person name="Barry K.W."/>
            <person name="Cichocki N."/>
            <person name="Veneault-Fourrey C."/>
            <person name="LaButti K."/>
            <person name="Lindquist E.A."/>
            <person name="Lipzen A."/>
            <person name="Lundell T."/>
            <person name="Morin E."/>
            <person name="Murat C."/>
            <person name="Riley R."/>
            <person name="Ohm R."/>
            <person name="Sun H."/>
            <person name="Tunlid A."/>
            <person name="Henrissat B."/>
            <person name="Grigoriev I.V."/>
            <person name="Hibbett D.S."/>
            <person name="Martin F."/>
        </authorList>
    </citation>
    <scope>NUCLEOTIDE SEQUENCE [LARGE SCALE GENOMIC DNA]</scope>
    <source>
        <strain evidence="3">Ve08.2h10</strain>
    </source>
</reference>
<feature type="region of interest" description="Disordered" evidence="1">
    <location>
        <begin position="1"/>
        <end position="35"/>
    </location>
</feature>